<dbReference type="InterPro" id="IPR018490">
    <property type="entry name" value="cNMP-bd_dom_sf"/>
</dbReference>
<proteinExistence type="predicted"/>
<dbReference type="OrthoDB" id="6213632at2"/>
<dbReference type="Gene3D" id="2.60.120.10">
    <property type="entry name" value="Jelly Rolls"/>
    <property type="match status" value="1"/>
</dbReference>
<dbReference type="GO" id="GO:0006355">
    <property type="term" value="P:regulation of DNA-templated transcription"/>
    <property type="evidence" value="ECO:0007669"/>
    <property type="project" value="InterPro"/>
</dbReference>
<dbReference type="SUPFAM" id="SSF51206">
    <property type="entry name" value="cAMP-binding domain-like"/>
    <property type="match status" value="1"/>
</dbReference>
<name>A0A5F0KD09_9GAMM</name>
<evidence type="ECO:0000256" key="2">
    <source>
        <dbReference type="ARBA" id="ARBA00023125"/>
    </source>
</evidence>
<evidence type="ECO:0000256" key="3">
    <source>
        <dbReference type="ARBA" id="ARBA00023163"/>
    </source>
</evidence>
<dbReference type="EMBL" id="QORL01000009">
    <property type="protein sequence ID" value="TFF78188.1"/>
    <property type="molecule type" value="Genomic_DNA"/>
</dbReference>
<comment type="caution">
    <text evidence="7">The sequence shown here is derived from an EMBL/GenBank/DDBJ whole genome shotgun (WGS) entry which is preliminary data.</text>
</comment>
<dbReference type="SUPFAM" id="SSF46785">
    <property type="entry name" value="Winged helix' DNA-binding domain"/>
    <property type="match status" value="1"/>
</dbReference>
<dbReference type="EMBL" id="QORK01000009">
    <property type="protein sequence ID" value="TFF82428.1"/>
    <property type="molecule type" value="Genomic_DNA"/>
</dbReference>
<feature type="domain" description="HTH crp-type" evidence="5">
    <location>
        <begin position="155"/>
        <end position="226"/>
    </location>
</feature>
<evidence type="ECO:0000259" key="5">
    <source>
        <dbReference type="PROSITE" id="PS51063"/>
    </source>
</evidence>
<keyword evidence="2" id="KW-0238">DNA-binding</keyword>
<protein>
    <submittedName>
        <fullName evidence="7">Crp/Fnr family transcriptional regulator</fullName>
    </submittedName>
</protein>
<dbReference type="AlphaFoldDB" id="A0A5F0KD09"/>
<dbReference type="Proteomes" id="UP000297720">
    <property type="component" value="Unassembled WGS sequence"/>
</dbReference>
<dbReference type="InterPro" id="IPR036390">
    <property type="entry name" value="WH_DNA-bd_sf"/>
</dbReference>
<keyword evidence="8" id="KW-1185">Reference proteome</keyword>
<dbReference type="InterPro" id="IPR012318">
    <property type="entry name" value="HTH_CRP"/>
</dbReference>
<accession>A0A5F0KD09</accession>
<keyword evidence="1" id="KW-0805">Transcription regulation</keyword>
<dbReference type="PROSITE" id="PS51063">
    <property type="entry name" value="HTH_CRP_2"/>
    <property type="match status" value="1"/>
</dbReference>
<gene>
    <name evidence="6" type="ORF">DRM93_06800</name>
    <name evidence="7" type="ORF">DRM94_06800</name>
</gene>
<dbReference type="GO" id="GO:0003677">
    <property type="term" value="F:DNA binding"/>
    <property type="evidence" value="ECO:0007669"/>
    <property type="project" value="UniProtKB-KW"/>
</dbReference>
<keyword evidence="3" id="KW-0804">Transcription</keyword>
<reference evidence="7 9" key="1">
    <citation type="submission" date="2018-06" db="EMBL/GenBank/DDBJ databases">
        <title>Occurrence of a novel blaKPC-2- and qnrS2- harbouring IncP6 plasmid from Aeromonas taiwanensis isolates recovered from the river sediments.</title>
        <authorList>
            <person name="Zheng B."/>
            <person name="Yu X."/>
            <person name="Xiao Y."/>
        </authorList>
    </citation>
    <scope>NUCLEOTIDE SEQUENCE [LARGE SCALE GENOMIC DNA]</scope>
    <source>
        <strain evidence="6 8">1713</strain>
        <strain evidence="7 9">198</strain>
    </source>
</reference>
<evidence type="ECO:0000313" key="7">
    <source>
        <dbReference type="EMBL" id="TFF82428.1"/>
    </source>
</evidence>
<evidence type="ECO:0000313" key="6">
    <source>
        <dbReference type="EMBL" id="TFF78188.1"/>
    </source>
</evidence>
<organism evidence="7 9">
    <name type="scientific">Aeromonas taiwanensis</name>
    <dbReference type="NCBI Taxonomy" id="633417"/>
    <lineage>
        <taxon>Bacteria</taxon>
        <taxon>Pseudomonadati</taxon>
        <taxon>Pseudomonadota</taxon>
        <taxon>Gammaproteobacteria</taxon>
        <taxon>Aeromonadales</taxon>
        <taxon>Aeromonadaceae</taxon>
        <taxon>Aeromonas</taxon>
    </lineage>
</organism>
<evidence type="ECO:0000256" key="1">
    <source>
        <dbReference type="ARBA" id="ARBA00023015"/>
    </source>
</evidence>
<feature type="region of interest" description="Disordered" evidence="4">
    <location>
        <begin position="239"/>
        <end position="258"/>
    </location>
</feature>
<evidence type="ECO:0000256" key="4">
    <source>
        <dbReference type="SAM" id="MobiDB-lite"/>
    </source>
</evidence>
<dbReference type="Proteomes" id="UP000297914">
    <property type="component" value="Unassembled WGS sequence"/>
</dbReference>
<dbReference type="Pfam" id="PF13545">
    <property type="entry name" value="HTH_Crp_2"/>
    <property type="match status" value="1"/>
</dbReference>
<dbReference type="InterPro" id="IPR014710">
    <property type="entry name" value="RmlC-like_jellyroll"/>
</dbReference>
<sequence length="258" mass="28544">MEPSGTFYRGVASMDRHAQPQADEIRWPCSLPASTQAQLLKIARHCDPAQLGGNLPGVLYVASGCLIGYATHAGMENSLGLIFGRGSWFGTQYIHNPTYTPVEFFEPLLPTELILFPKEELEPLLEQDPHLYKFLFYIAQYMGRLAIQMGSNSLYCLTTRTVYVLLELATKHALANDREPSLEITQQTLSRIIGISRPRLNEVLKQLAAAGELLLGRGEITLLDMAALKTRLPPLGFTYHDPAPHTAQEDAGARLPSP</sequence>
<evidence type="ECO:0000313" key="8">
    <source>
        <dbReference type="Proteomes" id="UP000297720"/>
    </source>
</evidence>
<evidence type="ECO:0000313" key="9">
    <source>
        <dbReference type="Proteomes" id="UP000297914"/>
    </source>
</evidence>